<dbReference type="InterPro" id="IPR003489">
    <property type="entry name" value="RHF/RaiA"/>
</dbReference>
<dbReference type="Pfam" id="PF02482">
    <property type="entry name" value="Ribosomal_S30AE"/>
    <property type="match status" value="1"/>
</dbReference>
<proteinExistence type="predicted"/>
<dbReference type="EMBL" id="JAIMJA010000004">
    <property type="protein sequence ID" value="MCE2594186.1"/>
    <property type="molecule type" value="Genomic_DNA"/>
</dbReference>
<evidence type="ECO:0000313" key="2">
    <source>
        <dbReference type="Proteomes" id="UP001201273"/>
    </source>
</evidence>
<reference evidence="1 2" key="1">
    <citation type="journal article" date="2022" name="Environ. Microbiol. Rep.">
        <title>Eco-phylogenetic analyses reveal divergent evolution of vitamin B12 metabolism in the marine bacterial family 'Psychromonadaceae'.</title>
        <authorList>
            <person name="Jin X."/>
            <person name="Yang Y."/>
            <person name="Cao H."/>
            <person name="Gao B."/>
            <person name="Zhao Z."/>
        </authorList>
    </citation>
    <scope>NUCLEOTIDE SEQUENCE [LARGE SCALE GENOMIC DNA]</scope>
    <source>
        <strain evidence="1 2">MKS20</strain>
    </source>
</reference>
<protein>
    <submittedName>
        <fullName evidence="1">Ribosome-associated translation inhibitor RaiA</fullName>
    </submittedName>
</protein>
<dbReference type="InterPro" id="IPR036567">
    <property type="entry name" value="RHF-like"/>
</dbReference>
<sequence length="120" mass="13206">MKINVTGHNTKITDNIIKHLEEKFAKIASHFPSIIALNVIVSEQHAESNLEVSTTYEGAQISARGTAETLYPAIANAVKKLDAALTHRKGQLKADRHTKPVSTTPEIAHEIIQEMKLVND</sequence>
<dbReference type="Gene3D" id="3.30.160.100">
    <property type="entry name" value="Ribosome hibernation promotion factor-like"/>
    <property type="match status" value="1"/>
</dbReference>
<keyword evidence="2" id="KW-1185">Reference proteome</keyword>
<gene>
    <name evidence="1" type="primary">raiA</name>
    <name evidence="1" type="ORF">K6Y31_05090</name>
</gene>
<dbReference type="RefSeq" id="WP_233051765.1">
    <property type="nucleotide sequence ID" value="NZ_JAIMJA010000004.1"/>
</dbReference>
<dbReference type="NCBIfam" id="TIGR00741">
    <property type="entry name" value="yfiA"/>
    <property type="match status" value="1"/>
</dbReference>
<evidence type="ECO:0000313" key="1">
    <source>
        <dbReference type="EMBL" id="MCE2594186.1"/>
    </source>
</evidence>
<name>A0ABS8W8V0_9GAMM</name>
<dbReference type="SUPFAM" id="SSF69754">
    <property type="entry name" value="Ribosome binding protein Y (YfiA homologue)"/>
    <property type="match status" value="1"/>
</dbReference>
<comment type="caution">
    <text evidence="1">The sequence shown here is derived from an EMBL/GenBank/DDBJ whole genome shotgun (WGS) entry which is preliminary data.</text>
</comment>
<organism evidence="1 2">
    <name type="scientific">Motilimonas cestriensis</name>
    <dbReference type="NCBI Taxonomy" id="2742685"/>
    <lineage>
        <taxon>Bacteria</taxon>
        <taxon>Pseudomonadati</taxon>
        <taxon>Pseudomonadota</taxon>
        <taxon>Gammaproteobacteria</taxon>
        <taxon>Alteromonadales</taxon>
        <taxon>Alteromonadales genera incertae sedis</taxon>
        <taxon>Motilimonas</taxon>
    </lineage>
</organism>
<accession>A0ABS8W8V0</accession>
<dbReference type="Proteomes" id="UP001201273">
    <property type="component" value="Unassembled WGS sequence"/>
</dbReference>